<reference evidence="2" key="1">
    <citation type="submission" date="2025-08" db="UniProtKB">
        <authorList>
            <consortium name="RefSeq"/>
        </authorList>
    </citation>
    <scope>IDENTIFICATION</scope>
</reference>
<proteinExistence type="predicted"/>
<dbReference type="OrthoDB" id="7554922at2759"/>
<dbReference type="AlphaFoldDB" id="A0A8N1S3Z7"/>
<organism evidence="1 2">
    <name type="scientific">Pogonomyrmex barbatus</name>
    <name type="common">red harvester ant</name>
    <dbReference type="NCBI Taxonomy" id="144034"/>
    <lineage>
        <taxon>Eukaryota</taxon>
        <taxon>Metazoa</taxon>
        <taxon>Ecdysozoa</taxon>
        <taxon>Arthropoda</taxon>
        <taxon>Hexapoda</taxon>
        <taxon>Insecta</taxon>
        <taxon>Pterygota</taxon>
        <taxon>Neoptera</taxon>
        <taxon>Endopterygota</taxon>
        <taxon>Hymenoptera</taxon>
        <taxon>Apocrita</taxon>
        <taxon>Aculeata</taxon>
        <taxon>Formicoidea</taxon>
        <taxon>Formicidae</taxon>
        <taxon>Myrmicinae</taxon>
        <taxon>Pogonomyrmex</taxon>
    </lineage>
</organism>
<dbReference type="RefSeq" id="XP_025073619.1">
    <property type="nucleotide sequence ID" value="XM_025217834.1"/>
</dbReference>
<gene>
    <name evidence="2" type="primary">LOC105425386</name>
</gene>
<evidence type="ECO:0000313" key="1">
    <source>
        <dbReference type="Proteomes" id="UP000504615"/>
    </source>
</evidence>
<accession>A0A8N1S3Z7</accession>
<protein>
    <submittedName>
        <fullName evidence="2">Uncharacterized protein LOC105425386</fullName>
    </submittedName>
</protein>
<keyword evidence="1" id="KW-1185">Reference proteome</keyword>
<sequence length="92" mass="10911">MPLPYARCENYVENVIPLYIDKEFQMHFHKIKRSTFQFLLELLRPKLSKQSKRFGREPILPEKQLLIAIWTLATPNLYRCISDRFNVGKGTA</sequence>
<dbReference type="Proteomes" id="UP000504615">
    <property type="component" value="Unplaced"/>
</dbReference>
<dbReference type="GeneID" id="105425386"/>
<name>A0A8N1S3Z7_9HYME</name>
<evidence type="ECO:0000313" key="2">
    <source>
        <dbReference type="RefSeq" id="XP_025073619.1"/>
    </source>
</evidence>